<evidence type="ECO:0000313" key="1">
    <source>
        <dbReference type="EMBL" id="KAI8555513.1"/>
    </source>
</evidence>
<organism evidence="1 2">
    <name type="scientific">Rhododendron molle</name>
    <name type="common">Chinese azalea</name>
    <name type="synonym">Azalea mollis</name>
    <dbReference type="NCBI Taxonomy" id="49168"/>
    <lineage>
        <taxon>Eukaryota</taxon>
        <taxon>Viridiplantae</taxon>
        <taxon>Streptophyta</taxon>
        <taxon>Embryophyta</taxon>
        <taxon>Tracheophyta</taxon>
        <taxon>Spermatophyta</taxon>
        <taxon>Magnoliopsida</taxon>
        <taxon>eudicotyledons</taxon>
        <taxon>Gunneridae</taxon>
        <taxon>Pentapetalae</taxon>
        <taxon>asterids</taxon>
        <taxon>Ericales</taxon>
        <taxon>Ericaceae</taxon>
        <taxon>Ericoideae</taxon>
        <taxon>Rhodoreae</taxon>
        <taxon>Rhododendron</taxon>
    </lineage>
</organism>
<dbReference type="Proteomes" id="UP001062846">
    <property type="component" value="Chromosome 5"/>
</dbReference>
<name>A0ACC0NQ51_RHOML</name>
<protein>
    <submittedName>
        <fullName evidence="1">Uncharacterized protein</fullName>
    </submittedName>
</protein>
<comment type="caution">
    <text evidence="1">The sequence shown here is derived from an EMBL/GenBank/DDBJ whole genome shotgun (WGS) entry which is preliminary data.</text>
</comment>
<dbReference type="EMBL" id="CM046392">
    <property type="protein sequence ID" value="KAI8555513.1"/>
    <property type="molecule type" value="Genomic_DNA"/>
</dbReference>
<accession>A0ACC0NQ51</accession>
<sequence length="760" mass="86575">MDQSSSAASTTSVCPALKRASNDVGWEYGFLNPNNKERWKCKLCDQEYGGGVYRIKQHIANIKGNVAPCPKSTKEDKEKCKMALDKSSSKKRDKRIDDANVRAEVEVDTILECDEGEEVEVLGSRKRPHYVGPMDRYATAINPDLSASKKMRQQNINDAMWKERTHDVNRYLARWMYEAGIPFHAIDNDSFKRFVEAVGIFGKGYQPPSQYQLREPLLKEEVERTKQSLKKQEEEWASTGCSIMTDAWTDRKRRSIMNLCVNCRTGTCFLSSKEDSEVSHTGEYIFGYVDKCIDEVGSQNVVQVVTDNASNNMAAAALLKLKRPNVFWTSCATHTINLMLEGIGKEAKFKDTIERAKKFTIFIYGHHRTLALMRKHTKKRDIVRPGVTRFATAFLTLQSLMEKKQELKMMCTTNEWGALPWVKTAKGKAAFATVMSTAFWNSVSLCLKVFAPLVMVLRLVDGDWKPSMGFVYGELKKAKEDIKEAYKQNEANYRPILKVIDTKALGRLDSPLHLTAYFLNPFYLFKDPTLKDDPIIMDGVFTCVESFFPDDFEVQNEVINKELLKYKNKEGGFGRALAVKGCEKNDDTYDPVGWWSNYGNHTPNLKKMAIRILSLTSSSSGCERNWSTFEGIHTKKRNRLDATRLNNLVYVQFNAKLVNKKRRVKERDVLLASEATNAQGWIVEGGDEEVEPGSGLTWDMVGEAMGVDEVLQPRRSGRNVRELDEDEFVSEDDNEEEDEDYEFESDGEQVLEGYGEEEEE</sequence>
<evidence type="ECO:0000313" key="2">
    <source>
        <dbReference type="Proteomes" id="UP001062846"/>
    </source>
</evidence>
<proteinExistence type="predicted"/>
<reference evidence="1" key="1">
    <citation type="submission" date="2022-02" db="EMBL/GenBank/DDBJ databases">
        <title>Plant Genome Project.</title>
        <authorList>
            <person name="Zhang R.-G."/>
        </authorList>
    </citation>
    <scope>NUCLEOTIDE SEQUENCE</scope>
    <source>
        <strain evidence="1">AT1</strain>
    </source>
</reference>
<keyword evidence="2" id="KW-1185">Reference proteome</keyword>
<gene>
    <name evidence="1" type="ORF">RHMOL_Rhmol05G0178800</name>
</gene>